<evidence type="ECO:0000313" key="6">
    <source>
        <dbReference type="EMBL" id="OGK15921.1"/>
    </source>
</evidence>
<comment type="caution">
    <text evidence="6">The sequence shown here is derived from an EMBL/GenBank/DDBJ whole genome shotgun (WGS) entry which is preliminary data.</text>
</comment>
<evidence type="ECO:0000256" key="1">
    <source>
        <dbReference type="ARBA" id="ARBA00004141"/>
    </source>
</evidence>
<protein>
    <recommendedName>
        <fullName evidence="5">O-antigen ligase-related domain-containing protein</fullName>
    </recommendedName>
</protein>
<sequence length="473" mass="53535">MKTNNLFSNLSLLTLVLLWFLNPSNKLIVLFLVLLFLILLFKSKDLNSSLITTFLVSSVIFVGKTHYFKLMDLDTRLFTDPEIRKLYPNGLTTAIAILPLHIVSIAMAYILLRDIFLKKFLFKLNIIDIILLLFLVGSFASSILVSKRIFLSLYDSLSILPVFILHFFLKFYGKDKFVLVYSVITVLILFQGYVSVQQFINSSPLGKNIELEKTASIYGQVVDESHFTFRPTGTLIHANDLAAFVAVFLPLIISALIVQYERSAIAAFFSGMIILALSLSRSVWLGAIVSLLYFFNKVEHDLKINLFTKFRKAIILLLVVMLPLLVFIAPRLAKSASVLEPSGGLTLRIRQGTEVLELFKNSPLLGVGPRMSVMSALEKNKNSVFTTFPVAVHNFYLLTMVEKGLIGLFLFLAIIYLLLKDILLKIKKNSILEKKIKLYGIFSGILILLIVAFFQPFFFFTETILLYHLANKL</sequence>
<dbReference type="InterPro" id="IPR051533">
    <property type="entry name" value="WaaL-like"/>
</dbReference>
<accession>A0A1F7GAJ1</accession>
<reference evidence="6 7" key="1">
    <citation type="journal article" date="2016" name="Nat. Commun.">
        <title>Thousands of microbial genomes shed light on interconnected biogeochemical processes in an aquifer system.</title>
        <authorList>
            <person name="Anantharaman K."/>
            <person name="Brown C.T."/>
            <person name="Hug L.A."/>
            <person name="Sharon I."/>
            <person name="Castelle C.J."/>
            <person name="Probst A.J."/>
            <person name="Thomas B.C."/>
            <person name="Singh A."/>
            <person name="Wilkins M.J."/>
            <person name="Karaoz U."/>
            <person name="Brodie E.L."/>
            <person name="Williams K.H."/>
            <person name="Hubbard S.S."/>
            <person name="Banfield J.F."/>
        </authorList>
    </citation>
    <scope>NUCLEOTIDE SEQUENCE [LARGE SCALE GENOMIC DNA]</scope>
</reference>
<dbReference type="InterPro" id="IPR007016">
    <property type="entry name" value="O-antigen_ligase-rel_domated"/>
</dbReference>
<feature type="domain" description="O-antigen ligase-related" evidence="5">
    <location>
        <begin position="267"/>
        <end position="412"/>
    </location>
</feature>
<organism evidence="6 7">
    <name type="scientific">Candidatus Roizmanbacteria bacterium RIFCSPHIGHO2_01_FULL_39_12c</name>
    <dbReference type="NCBI Taxonomy" id="1802031"/>
    <lineage>
        <taxon>Bacteria</taxon>
        <taxon>Candidatus Roizmaniibacteriota</taxon>
    </lineage>
</organism>
<dbReference type="Proteomes" id="UP000177208">
    <property type="component" value="Unassembled WGS sequence"/>
</dbReference>
<dbReference type="Pfam" id="PF04932">
    <property type="entry name" value="Wzy_C"/>
    <property type="match status" value="1"/>
</dbReference>
<evidence type="ECO:0000259" key="5">
    <source>
        <dbReference type="Pfam" id="PF04932"/>
    </source>
</evidence>
<dbReference type="AlphaFoldDB" id="A0A1F7GAJ1"/>
<proteinExistence type="predicted"/>
<gene>
    <name evidence="6" type="ORF">A2774_02720</name>
</gene>
<evidence type="ECO:0000313" key="7">
    <source>
        <dbReference type="Proteomes" id="UP000177208"/>
    </source>
</evidence>
<keyword evidence="3" id="KW-1133">Transmembrane helix</keyword>
<dbReference type="GO" id="GO:0016020">
    <property type="term" value="C:membrane"/>
    <property type="evidence" value="ECO:0007669"/>
    <property type="project" value="UniProtKB-SubCell"/>
</dbReference>
<dbReference type="PANTHER" id="PTHR37422">
    <property type="entry name" value="TEICHURONIC ACID BIOSYNTHESIS PROTEIN TUAE"/>
    <property type="match status" value="1"/>
</dbReference>
<name>A0A1F7GAJ1_9BACT</name>
<evidence type="ECO:0000256" key="4">
    <source>
        <dbReference type="ARBA" id="ARBA00023136"/>
    </source>
</evidence>
<keyword evidence="4" id="KW-0472">Membrane</keyword>
<dbReference type="PANTHER" id="PTHR37422:SF13">
    <property type="entry name" value="LIPOPOLYSACCHARIDE BIOSYNTHESIS PROTEIN PA4999-RELATED"/>
    <property type="match status" value="1"/>
</dbReference>
<dbReference type="EMBL" id="MFZG01000029">
    <property type="protein sequence ID" value="OGK15921.1"/>
    <property type="molecule type" value="Genomic_DNA"/>
</dbReference>
<keyword evidence="2" id="KW-0812">Transmembrane</keyword>
<evidence type="ECO:0000256" key="3">
    <source>
        <dbReference type="ARBA" id="ARBA00022989"/>
    </source>
</evidence>
<comment type="subcellular location">
    <subcellularLocation>
        <location evidence="1">Membrane</location>
        <topology evidence="1">Multi-pass membrane protein</topology>
    </subcellularLocation>
</comment>
<evidence type="ECO:0000256" key="2">
    <source>
        <dbReference type="ARBA" id="ARBA00022692"/>
    </source>
</evidence>